<dbReference type="SUPFAM" id="SSF51735">
    <property type="entry name" value="NAD(P)-binding Rossmann-fold domains"/>
    <property type="match status" value="1"/>
</dbReference>
<feature type="domain" description="GFO/IDH/MocA-like oxidoreductase" evidence="3">
    <location>
        <begin position="130"/>
        <end position="264"/>
    </location>
</feature>
<dbReference type="PATRIC" id="fig|1458307.3.peg.341"/>
<protein>
    <submittedName>
        <fullName evidence="4">Inositol 2-dehydrogenase</fullName>
        <ecNumber evidence="4">1.1.1.18</ecNumber>
    </submittedName>
</protein>
<dbReference type="Gene3D" id="3.30.360.10">
    <property type="entry name" value="Dihydrodipicolinate Reductase, domain 2"/>
    <property type="match status" value="1"/>
</dbReference>
<dbReference type="InterPro" id="IPR055170">
    <property type="entry name" value="GFO_IDH_MocA-like_dom"/>
</dbReference>
<dbReference type="PANTHER" id="PTHR43818">
    <property type="entry name" value="BCDNA.GH03377"/>
    <property type="match status" value="1"/>
</dbReference>
<dbReference type="SUPFAM" id="SSF55347">
    <property type="entry name" value="Glyceraldehyde-3-phosphate dehydrogenase-like, C-terminal domain"/>
    <property type="match status" value="1"/>
</dbReference>
<dbReference type="EMBL" id="CP012160">
    <property type="protein sequence ID" value="AKS44906.1"/>
    <property type="molecule type" value="Genomic_DNA"/>
</dbReference>
<keyword evidence="5" id="KW-1185">Reference proteome</keyword>
<feature type="domain" description="Gfo/Idh/MocA-like oxidoreductase N-terminal" evidence="2">
    <location>
        <begin position="6"/>
        <end position="118"/>
    </location>
</feature>
<dbReference type="Proteomes" id="UP000067444">
    <property type="component" value="Chromosome"/>
</dbReference>
<organism evidence="4 5">
    <name type="scientific">Octadecabacter temperatus</name>
    <dbReference type="NCBI Taxonomy" id="1458307"/>
    <lineage>
        <taxon>Bacteria</taxon>
        <taxon>Pseudomonadati</taxon>
        <taxon>Pseudomonadota</taxon>
        <taxon>Alphaproteobacteria</taxon>
        <taxon>Rhodobacterales</taxon>
        <taxon>Roseobacteraceae</taxon>
        <taxon>Octadecabacter</taxon>
    </lineage>
</organism>
<dbReference type="KEGG" id="otm:OSB_03390"/>
<proteinExistence type="predicted"/>
<dbReference type="Gene3D" id="3.40.50.720">
    <property type="entry name" value="NAD(P)-binding Rossmann-like Domain"/>
    <property type="match status" value="1"/>
</dbReference>
<dbReference type="InterPro" id="IPR050463">
    <property type="entry name" value="Gfo/Idh/MocA_oxidrdct_glycsds"/>
</dbReference>
<dbReference type="Pfam" id="PF01408">
    <property type="entry name" value="GFO_IDH_MocA"/>
    <property type="match status" value="1"/>
</dbReference>
<dbReference type="OrthoDB" id="9776544at2"/>
<evidence type="ECO:0000313" key="4">
    <source>
        <dbReference type="EMBL" id="AKS44906.1"/>
    </source>
</evidence>
<reference evidence="4 5" key="1">
    <citation type="journal article" date="2015" name="Genome Announc.">
        <title>Closed Genome Sequence of Octadecabacter temperatus SB1, the First Mesophilic Species of the Genus Octadecabacter.</title>
        <authorList>
            <person name="Voget S."/>
            <person name="Billerbeck S."/>
            <person name="Simon M."/>
            <person name="Daniel R."/>
        </authorList>
    </citation>
    <scope>NUCLEOTIDE SEQUENCE [LARGE SCALE GENOMIC DNA]</scope>
    <source>
        <strain evidence="4 5">SB1</strain>
    </source>
</reference>
<dbReference type="RefSeq" id="WP_049833346.1">
    <property type="nucleotide sequence ID" value="NZ_CP012160.1"/>
</dbReference>
<dbReference type="AlphaFoldDB" id="A0A0K0Y1Y4"/>
<keyword evidence="1 4" id="KW-0560">Oxidoreductase</keyword>
<evidence type="ECO:0000313" key="5">
    <source>
        <dbReference type="Proteomes" id="UP000067444"/>
    </source>
</evidence>
<dbReference type="InterPro" id="IPR000683">
    <property type="entry name" value="Gfo/Idh/MocA-like_OxRdtase_N"/>
</dbReference>
<dbReference type="InterPro" id="IPR036291">
    <property type="entry name" value="NAD(P)-bd_dom_sf"/>
</dbReference>
<gene>
    <name evidence="4" type="primary">iolG_1</name>
    <name evidence="4" type="ORF">OSB_03390</name>
</gene>
<dbReference type="Pfam" id="PF22725">
    <property type="entry name" value="GFO_IDH_MocA_C3"/>
    <property type="match status" value="1"/>
</dbReference>
<accession>A0A0K0Y1Y4</accession>
<sequence>MTDTLGVGIIGCGNISAAYLQLAPMFKGYDIVAVADINMENAKDRAAEFGVRAETVEGLLAATDVDLVINLTIPAAHVDVSRAILEAGKHVYSEKPFVLSLAEAQELGDLAKANNLRIGSAPDTFMGGSHQLARNLIDNGAVGNVMSGAAVVMSSGMEDWHPNPDFFFQKGGGPILDLGPYYICNLVQLLGPVKKVTSFTGMASETRTIANGPRNGETVPVETPTTIHSVLSFESGAIITLLASWDVWASNHPIMELYGTEGTMNLPDPNFFGGELTVTERGGDPIEKSWDHPFSVPNFEETQANYRGAGLADMALAISEGRPHRCNDEFATHVVEVMTAILEAGDDNVVMTMKTTCSKPDVLGPDAARALLA</sequence>
<dbReference type="EC" id="1.1.1.18" evidence="4"/>
<evidence type="ECO:0000259" key="3">
    <source>
        <dbReference type="Pfam" id="PF22725"/>
    </source>
</evidence>
<dbReference type="GO" id="GO:0000166">
    <property type="term" value="F:nucleotide binding"/>
    <property type="evidence" value="ECO:0007669"/>
    <property type="project" value="InterPro"/>
</dbReference>
<dbReference type="STRING" id="1458307.OSB_03390"/>
<dbReference type="GO" id="GO:0050112">
    <property type="term" value="F:inositol 2-dehydrogenase (NAD+) activity"/>
    <property type="evidence" value="ECO:0007669"/>
    <property type="project" value="UniProtKB-EC"/>
</dbReference>
<name>A0A0K0Y1Y4_9RHOB</name>
<evidence type="ECO:0000259" key="2">
    <source>
        <dbReference type="Pfam" id="PF01408"/>
    </source>
</evidence>
<dbReference type="PANTHER" id="PTHR43818:SF11">
    <property type="entry name" value="BCDNA.GH03377"/>
    <property type="match status" value="1"/>
</dbReference>
<evidence type="ECO:0000256" key="1">
    <source>
        <dbReference type="ARBA" id="ARBA00023002"/>
    </source>
</evidence>